<dbReference type="Proteomes" id="UP001497382">
    <property type="component" value="Unassembled WGS sequence"/>
</dbReference>
<gene>
    <name evidence="12" type="ORF">LARSCL_LOCUS9876</name>
</gene>
<dbReference type="PRINTS" id="PR00700">
    <property type="entry name" value="PRTYPHPHTASE"/>
</dbReference>
<dbReference type="GO" id="GO:0048666">
    <property type="term" value="P:neuron development"/>
    <property type="evidence" value="ECO:0007669"/>
    <property type="project" value="UniProtKB-ARBA"/>
</dbReference>
<dbReference type="Pfam" id="PF00102">
    <property type="entry name" value="Y_phosphatase"/>
    <property type="match status" value="1"/>
</dbReference>
<evidence type="ECO:0000256" key="7">
    <source>
        <dbReference type="SAM" id="MobiDB-lite"/>
    </source>
</evidence>
<feature type="compositionally biased region" description="Basic and acidic residues" evidence="7">
    <location>
        <begin position="94"/>
        <end position="111"/>
    </location>
</feature>
<feature type="domain" description="Tyrosine-protein phosphatase" evidence="10">
    <location>
        <begin position="788"/>
        <end position="1021"/>
    </location>
</feature>
<feature type="domain" description="Tyrosine specific protein phosphatases" evidence="11">
    <location>
        <begin position="938"/>
        <end position="1012"/>
    </location>
</feature>
<feature type="signal peptide" evidence="9">
    <location>
        <begin position="1"/>
        <end position="24"/>
    </location>
</feature>
<dbReference type="GO" id="GO:0019901">
    <property type="term" value="F:protein kinase binding"/>
    <property type="evidence" value="ECO:0007669"/>
    <property type="project" value="TreeGrafter"/>
</dbReference>
<dbReference type="PROSITE" id="PS50055">
    <property type="entry name" value="TYR_PHOSPHATASE_PTP"/>
    <property type="match status" value="1"/>
</dbReference>
<dbReference type="InterPro" id="IPR000242">
    <property type="entry name" value="PTP_cat"/>
</dbReference>
<reference evidence="12 13" key="1">
    <citation type="submission" date="2024-04" db="EMBL/GenBank/DDBJ databases">
        <authorList>
            <person name="Rising A."/>
            <person name="Reimegard J."/>
            <person name="Sonavane S."/>
            <person name="Akerstrom W."/>
            <person name="Nylinder S."/>
            <person name="Hedman E."/>
            <person name="Kallberg Y."/>
        </authorList>
    </citation>
    <scope>NUCLEOTIDE SEQUENCE [LARGE SCALE GENOMIC DNA]</scope>
</reference>
<evidence type="ECO:0000256" key="9">
    <source>
        <dbReference type="SAM" id="SignalP"/>
    </source>
</evidence>
<feature type="region of interest" description="Disordered" evidence="7">
    <location>
        <begin position="29"/>
        <end position="66"/>
    </location>
</feature>
<feature type="compositionally biased region" description="Basic and acidic residues" evidence="7">
    <location>
        <begin position="306"/>
        <end position="318"/>
    </location>
</feature>
<feature type="region of interest" description="Disordered" evidence="7">
    <location>
        <begin position="93"/>
        <end position="122"/>
    </location>
</feature>
<dbReference type="GO" id="GO:0005829">
    <property type="term" value="C:cytosol"/>
    <property type="evidence" value="ECO:0007669"/>
    <property type="project" value="TreeGrafter"/>
</dbReference>
<feature type="region of interest" description="Disordered" evidence="7">
    <location>
        <begin position="295"/>
        <end position="324"/>
    </location>
</feature>
<keyword evidence="8" id="KW-0812">Transmembrane</keyword>
<evidence type="ECO:0000259" key="10">
    <source>
        <dbReference type="PROSITE" id="PS50055"/>
    </source>
</evidence>
<name>A0AAV2A5E0_9ARAC</name>
<dbReference type="EMBL" id="CAXIEN010000114">
    <property type="protein sequence ID" value="CAL1278594.1"/>
    <property type="molecule type" value="Genomic_DNA"/>
</dbReference>
<accession>A0AAV2A5E0</accession>
<dbReference type="InterPro" id="IPR003595">
    <property type="entry name" value="Tyr_Pase_cat"/>
</dbReference>
<dbReference type="PROSITE" id="PS50056">
    <property type="entry name" value="TYR_PHOSPHATASE_2"/>
    <property type="match status" value="1"/>
</dbReference>
<keyword evidence="2" id="KW-0597">Phosphoprotein</keyword>
<dbReference type="InterPro" id="IPR029021">
    <property type="entry name" value="Prot-tyrosine_phosphatase-like"/>
</dbReference>
<organism evidence="12 13">
    <name type="scientific">Larinioides sclopetarius</name>
    <dbReference type="NCBI Taxonomy" id="280406"/>
    <lineage>
        <taxon>Eukaryota</taxon>
        <taxon>Metazoa</taxon>
        <taxon>Ecdysozoa</taxon>
        <taxon>Arthropoda</taxon>
        <taxon>Chelicerata</taxon>
        <taxon>Arachnida</taxon>
        <taxon>Araneae</taxon>
        <taxon>Araneomorphae</taxon>
        <taxon>Entelegynae</taxon>
        <taxon>Araneoidea</taxon>
        <taxon>Araneidae</taxon>
        <taxon>Larinioides</taxon>
    </lineage>
</organism>
<feature type="active site" description="Phosphocysteine intermediate" evidence="5">
    <location>
        <position position="962"/>
    </location>
</feature>
<keyword evidence="3" id="KW-0378">Hydrolase</keyword>
<comment type="caution">
    <text evidence="12">The sequence shown here is derived from an EMBL/GenBank/DDBJ whole genome shotgun (WGS) entry which is preliminary data.</text>
</comment>
<dbReference type="InterPro" id="IPR016130">
    <property type="entry name" value="Tyr_Pase_AS"/>
</dbReference>
<dbReference type="Gene3D" id="3.90.190.10">
    <property type="entry name" value="Protein tyrosine phosphatase superfamily"/>
    <property type="match status" value="1"/>
</dbReference>
<dbReference type="AlphaFoldDB" id="A0AAV2A5E0"/>
<feature type="binding site" evidence="6">
    <location>
        <position position="930"/>
    </location>
    <ligand>
        <name>substrate</name>
    </ligand>
</feature>
<keyword evidence="13" id="KW-1185">Reference proteome</keyword>
<feature type="chain" id="PRO_5043472080" description="protein-tyrosine-phosphatase" evidence="9">
    <location>
        <begin position="25"/>
        <end position="1039"/>
    </location>
</feature>
<proteinExistence type="predicted"/>
<dbReference type="InterPro" id="IPR008356">
    <property type="entry name" value="Tyr_Pase_KIM-con"/>
</dbReference>
<dbReference type="GO" id="GO:0005886">
    <property type="term" value="C:plasma membrane"/>
    <property type="evidence" value="ECO:0007669"/>
    <property type="project" value="TreeGrafter"/>
</dbReference>
<feature type="binding site" evidence="6">
    <location>
        <begin position="962"/>
        <end position="968"/>
    </location>
    <ligand>
        <name>substrate</name>
    </ligand>
</feature>
<keyword evidence="8" id="KW-1133">Transmembrane helix</keyword>
<dbReference type="CDD" id="cd00047">
    <property type="entry name" value="PTPc"/>
    <property type="match status" value="1"/>
</dbReference>
<dbReference type="SUPFAM" id="SSF52799">
    <property type="entry name" value="(Phosphotyrosine protein) phosphatases II"/>
    <property type="match status" value="1"/>
</dbReference>
<evidence type="ECO:0000313" key="13">
    <source>
        <dbReference type="Proteomes" id="UP001497382"/>
    </source>
</evidence>
<dbReference type="SMART" id="SM00194">
    <property type="entry name" value="PTPc"/>
    <property type="match status" value="1"/>
</dbReference>
<evidence type="ECO:0000256" key="1">
    <source>
        <dbReference type="ARBA" id="ARBA00013064"/>
    </source>
</evidence>
<keyword evidence="4" id="KW-0904">Protein phosphatase</keyword>
<evidence type="ECO:0000256" key="2">
    <source>
        <dbReference type="ARBA" id="ARBA00022553"/>
    </source>
</evidence>
<evidence type="ECO:0000256" key="5">
    <source>
        <dbReference type="PIRSR" id="PIRSR608356-50"/>
    </source>
</evidence>
<evidence type="ECO:0000259" key="11">
    <source>
        <dbReference type="PROSITE" id="PS50056"/>
    </source>
</evidence>
<evidence type="ECO:0000256" key="8">
    <source>
        <dbReference type="SAM" id="Phobius"/>
    </source>
</evidence>
<evidence type="ECO:0000256" key="6">
    <source>
        <dbReference type="PIRSR" id="PIRSR608356-51"/>
    </source>
</evidence>
<dbReference type="GO" id="GO:0007165">
    <property type="term" value="P:signal transduction"/>
    <property type="evidence" value="ECO:0007669"/>
    <property type="project" value="TreeGrafter"/>
</dbReference>
<feature type="binding site" evidence="6">
    <location>
        <position position="1006"/>
    </location>
    <ligand>
        <name>substrate</name>
    </ligand>
</feature>
<dbReference type="PROSITE" id="PS00383">
    <property type="entry name" value="TYR_PHOSPHATASE_1"/>
    <property type="match status" value="1"/>
</dbReference>
<dbReference type="PANTHER" id="PTHR46198:SF4">
    <property type="entry name" value="PROTEIN-TYROSINE-PHOSPHATASE"/>
    <property type="match status" value="1"/>
</dbReference>
<evidence type="ECO:0000313" key="12">
    <source>
        <dbReference type="EMBL" id="CAL1278594.1"/>
    </source>
</evidence>
<dbReference type="EC" id="3.1.3.48" evidence="1"/>
<protein>
    <recommendedName>
        <fullName evidence="1">protein-tyrosine-phosphatase</fullName>
        <ecNumber evidence="1">3.1.3.48</ecNumber>
    </recommendedName>
</protein>
<evidence type="ECO:0000256" key="4">
    <source>
        <dbReference type="ARBA" id="ARBA00022912"/>
    </source>
</evidence>
<dbReference type="GO" id="GO:0030054">
    <property type="term" value="C:cell junction"/>
    <property type="evidence" value="ECO:0007669"/>
    <property type="project" value="TreeGrafter"/>
</dbReference>
<dbReference type="InterPro" id="IPR000387">
    <property type="entry name" value="Tyr_Pase_dom"/>
</dbReference>
<evidence type="ECO:0000256" key="3">
    <source>
        <dbReference type="ARBA" id="ARBA00022801"/>
    </source>
</evidence>
<feature type="transmembrane region" description="Helical" evidence="8">
    <location>
        <begin position="667"/>
        <end position="690"/>
    </location>
</feature>
<dbReference type="PANTHER" id="PTHR46198">
    <property type="entry name" value="PROTEIN-TYROSINE-PHOSPHATASE"/>
    <property type="match status" value="1"/>
</dbReference>
<keyword evidence="9" id="KW-0732">Signal</keyword>
<keyword evidence="8" id="KW-0472">Membrane</keyword>
<dbReference type="GO" id="GO:0004725">
    <property type="term" value="F:protein tyrosine phosphatase activity"/>
    <property type="evidence" value="ECO:0007669"/>
    <property type="project" value="UniProtKB-EC"/>
</dbReference>
<sequence length="1039" mass="115876">MTGTFVISSILFLFAAAFLSHTEADTLWSTESDAEEEEEKKQNILFGNGSVGSTLLPDESPTTKPSSLDRLIALDENALWNRPVNISDYDELHEEGKHDASPENSVDKDPIENVNDFLSDNPITESSVHLEDQNEPLAVESSNHMEVLELSSSMDSSIHLNVHPISSSISSKLLLLSNDSVSSFINTPNSEMVASLSSFNCALNDPRCKSSQIVNAEDLESKYKEEKFVSTTNPFLSLPSVWSIFKSLKSQDQIVSESSEIFMTSTETPTSVTVTPSPSESPVVLTSENIILIDEKDESVIQNEPNRNEKPKPVKPEDNPEELSSEQIFPKIATTPIIPHVKETASSDTRLLTSTLFTKLSEISSTSFIDLLSIEPSIAPTESEHTSSFQIPVSYYDDKEIELEKPFTDYVKVSEELSGTITSSFPTPTWYNSKSNIPSNKDKSTPVVTEAISKTTLLLSPSLQDSRKISSKIASLEPIVSSFSEHAEMSSVVTTVSSPGFSTPVLETNQYPVMKDSAASEIPREEVPPPRLTNPSCSSLPVCVEITLLDTTWETFCSQTYDFREFLSKSVSHYTRPIFPHHIVLDTEVCSRKSAVRTLQTSPDITISFYVTNDSGEYEERLTEICGVILRKWAPTAFRSSIIEVRLYNSESQSTPMPLIPELNSGFVAAVSISAVAGVALCLLCILLIIMKQKLLQGRNSETATPTADAYSLDSLSINASFRRRRNRRSARSYLNHAFNDQEIPSHPLNEKTLANCLKSRDLLEEEFKKIPMNMPKLDSIPEGAHVKNRYSNILPRPESRVVLAEPSGDPLKCYINANFIKGYEGKSAFYIACQAPLPEGIEDFWRMVWEQQSRVIIMLTMFEENGISRCAVYFPQSTLVSQQPYGDFQVSLVKKDVYEFYTISTLRLLDLEKNLFRDIAHLWFTGWPDVGVPKDPSSLITFVQQCRPFINCNSGPSVVHCSTGTGRTGVFLALDICMREYDESRSIDILQVISQLRRDRGGAVQNKDQYILIHEAMLEYISRVENQSHCPSICSKNS</sequence>
<dbReference type="SMART" id="SM00404">
    <property type="entry name" value="PTPc_motif"/>
    <property type="match status" value="1"/>
</dbReference>